<comment type="caution">
    <text evidence="8">The sequence shown here is derived from an EMBL/GenBank/DDBJ whole genome shotgun (WGS) entry which is preliminary data.</text>
</comment>
<gene>
    <name evidence="8" type="ORF">DYP60_02695</name>
</gene>
<protein>
    <submittedName>
        <fullName evidence="8">Radical SAM protein</fullName>
    </submittedName>
</protein>
<organism evidence="8 9">
    <name type="scientific">Sphaerochaeta halotolerans</name>
    <dbReference type="NCBI Taxonomy" id="2293840"/>
    <lineage>
        <taxon>Bacteria</taxon>
        <taxon>Pseudomonadati</taxon>
        <taxon>Spirochaetota</taxon>
        <taxon>Spirochaetia</taxon>
        <taxon>Spirochaetales</taxon>
        <taxon>Sphaerochaetaceae</taxon>
        <taxon>Sphaerochaeta</taxon>
    </lineage>
</organism>
<evidence type="ECO:0000259" key="7">
    <source>
        <dbReference type="PROSITE" id="PS51918"/>
    </source>
</evidence>
<dbReference type="InterPro" id="IPR034466">
    <property type="entry name" value="Methyltransferase_Class_B"/>
</dbReference>
<feature type="domain" description="B12-binding" evidence="6">
    <location>
        <begin position="1"/>
        <end position="134"/>
    </location>
</feature>
<dbReference type="GO" id="GO:0046872">
    <property type="term" value="F:metal ion binding"/>
    <property type="evidence" value="ECO:0007669"/>
    <property type="project" value="UniProtKB-KW"/>
</dbReference>
<reference evidence="9" key="1">
    <citation type="submission" date="2018-08" db="EMBL/GenBank/DDBJ databases">
        <authorList>
            <person name="Grouzdev D.S."/>
            <person name="Krutkina M.S."/>
        </authorList>
    </citation>
    <scope>NUCLEOTIDE SEQUENCE [LARGE SCALE GENOMIC DNA]</scope>
    <source>
        <strain evidence="9">4-11</strain>
    </source>
</reference>
<evidence type="ECO:0000256" key="4">
    <source>
        <dbReference type="ARBA" id="ARBA00023004"/>
    </source>
</evidence>
<dbReference type="SMART" id="SM00729">
    <property type="entry name" value="Elp3"/>
    <property type="match status" value="1"/>
</dbReference>
<dbReference type="Pfam" id="PF04055">
    <property type="entry name" value="Radical_SAM"/>
    <property type="match status" value="1"/>
</dbReference>
<dbReference type="SFLD" id="SFLDG01082">
    <property type="entry name" value="B12-binding_domain_containing"/>
    <property type="match status" value="1"/>
</dbReference>
<dbReference type="RefSeq" id="WP_117329329.1">
    <property type="nucleotide sequence ID" value="NZ_QUWK01000002.1"/>
</dbReference>
<dbReference type="SFLD" id="SFLDS00029">
    <property type="entry name" value="Radical_SAM"/>
    <property type="match status" value="1"/>
</dbReference>
<keyword evidence="3" id="KW-0479">Metal-binding</keyword>
<evidence type="ECO:0000259" key="6">
    <source>
        <dbReference type="PROSITE" id="PS51332"/>
    </source>
</evidence>
<evidence type="ECO:0000256" key="1">
    <source>
        <dbReference type="ARBA" id="ARBA00001966"/>
    </source>
</evidence>
<dbReference type="InterPro" id="IPR006158">
    <property type="entry name" value="Cobalamin-bd"/>
</dbReference>
<keyword evidence="9" id="KW-1185">Reference proteome</keyword>
<sequence length="543" mass="60114">MNISLVSCCLEEGNLSYPLGAICIQSALAAAKINAEHLPFTLADDPFHAATKLANMKPQVVGLSVYLWNRAWMDRFTLALRAKIDDLVIFAGGPEASANPLSFDLSILDFLILGEGEEVVVQAISAIRAGKKPQGKGIVTTLDELSWAPSPELSGLPSPLLNHHADRFLKQGASVLWEMTRGCPFHCSFCFESRGQRSVRHFPLAQLEAELELLITKQVGEVYILDPTFNMDKQRTLTILGMLAERQSDIHFVFEIRAELLDSELADAFAQINCALQIGLQSSDQAVLKTANRRFDSKLFAKKISLLNARGIPFGLDLIIGLPNDTLSAFMKSVDYAVSLKPSNLDVFPLSLLPGTLVAEQANDFSITHLREAPYTIIESPSFPKKALQQAQVLKEALDLFFTKGQAGMWLQKLSEVVSLRPSAILLSFSSFLEAYLKRSGGKAEDLDIYLLQETFVRSLMTKLGFTQYEAAMLSFIELHQGIAFFHEYEESPVLQLSYSLDALSDFEHLSGDAFLKRYPKKTQEVLGITRDADGSLLFVPLE</sequence>
<dbReference type="PANTHER" id="PTHR43409:SF16">
    <property type="entry name" value="SLR0320 PROTEIN"/>
    <property type="match status" value="1"/>
</dbReference>
<dbReference type="GO" id="GO:0031419">
    <property type="term" value="F:cobalamin binding"/>
    <property type="evidence" value="ECO:0007669"/>
    <property type="project" value="InterPro"/>
</dbReference>
<evidence type="ECO:0000256" key="3">
    <source>
        <dbReference type="ARBA" id="ARBA00022723"/>
    </source>
</evidence>
<keyword evidence="2" id="KW-0949">S-adenosyl-L-methionine</keyword>
<evidence type="ECO:0000313" key="9">
    <source>
        <dbReference type="Proteomes" id="UP000264002"/>
    </source>
</evidence>
<dbReference type="InterPro" id="IPR006638">
    <property type="entry name" value="Elp3/MiaA/NifB-like_rSAM"/>
</dbReference>
<dbReference type="CDD" id="cd01335">
    <property type="entry name" value="Radical_SAM"/>
    <property type="match status" value="1"/>
</dbReference>
<keyword evidence="5" id="KW-0411">Iron-sulfur</keyword>
<name>A0A372MJI5_9SPIR</name>
<dbReference type="Proteomes" id="UP000264002">
    <property type="component" value="Unassembled WGS sequence"/>
</dbReference>
<dbReference type="GO" id="GO:0003824">
    <property type="term" value="F:catalytic activity"/>
    <property type="evidence" value="ECO:0007669"/>
    <property type="project" value="InterPro"/>
</dbReference>
<dbReference type="PROSITE" id="PS51918">
    <property type="entry name" value="RADICAL_SAM"/>
    <property type="match status" value="1"/>
</dbReference>
<dbReference type="Pfam" id="PF02310">
    <property type="entry name" value="B12-binding"/>
    <property type="match status" value="1"/>
</dbReference>
<evidence type="ECO:0000256" key="5">
    <source>
        <dbReference type="ARBA" id="ARBA00023014"/>
    </source>
</evidence>
<dbReference type="PANTHER" id="PTHR43409">
    <property type="entry name" value="ANAEROBIC MAGNESIUM-PROTOPORPHYRIN IX MONOMETHYL ESTER CYCLASE-RELATED"/>
    <property type="match status" value="1"/>
</dbReference>
<evidence type="ECO:0000256" key="2">
    <source>
        <dbReference type="ARBA" id="ARBA00022691"/>
    </source>
</evidence>
<dbReference type="SUPFAM" id="SSF102114">
    <property type="entry name" value="Radical SAM enzymes"/>
    <property type="match status" value="1"/>
</dbReference>
<dbReference type="AlphaFoldDB" id="A0A372MJI5"/>
<dbReference type="EMBL" id="QUWK01000002">
    <property type="protein sequence ID" value="RFU95929.1"/>
    <property type="molecule type" value="Genomic_DNA"/>
</dbReference>
<dbReference type="InterPro" id="IPR058240">
    <property type="entry name" value="rSAM_sf"/>
</dbReference>
<dbReference type="GO" id="GO:0051539">
    <property type="term" value="F:4 iron, 4 sulfur cluster binding"/>
    <property type="evidence" value="ECO:0007669"/>
    <property type="project" value="UniProtKB-KW"/>
</dbReference>
<proteinExistence type="predicted"/>
<accession>A0A372MJI5</accession>
<keyword evidence="4" id="KW-0408">Iron</keyword>
<dbReference type="InterPro" id="IPR023404">
    <property type="entry name" value="rSAM_horseshoe"/>
</dbReference>
<dbReference type="SFLD" id="SFLDG01123">
    <property type="entry name" value="methyltransferase_(Class_B)"/>
    <property type="match status" value="1"/>
</dbReference>
<reference evidence="8 9" key="2">
    <citation type="submission" date="2018-09" db="EMBL/GenBank/DDBJ databases">
        <title>Genome of Sphaerochaeta halotolerans strain 4-11.</title>
        <authorList>
            <person name="Nazina T.N."/>
            <person name="Sokolova D.S."/>
        </authorList>
    </citation>
    <scope>NUCLEOTIDE SEQUENCE [LARGE SCALE GENOMIC DNA]</scope>
    <source>
        <strain evidence="8 9">4-11</strain>
    </source>
</reference>
<dbReference type="InterPro" id="IPR051198">
    <property type="entry name" value="BchE-like"/>
</dbReference>
<dbReference type="Gene3D" id="3.40.50.280">
    <property type="entry name" value="Cobalamin-binding domain"/>
    <property type="match status" value="1"/>
</dbReference>
<dbReference type="Gene3D" id="3.80.30.20">
    <property type="entry name" value="tm_1862 like domain"/>
    <property type="match status" value="1"/>
</dbReference>
<dbReference type="GO" id="GO:0005829">
    <property type="term" value="C:cytosol"/>
    <property type="evidence" value="ECO:0007669"/>
    <property type="project" value="TreeGrafter"/>
</dbReference>
<evidence type="ECO:0000313" key="8">
    <source>
        <dbReference type="EMBL" id="RFU95929.1"/>
    </source>
</evidence>
<comment type="cofactor">
    <cofactor evidence="1">
        <name>[4Fe-4S] cluster</name>
        <dbReference type="ChEBI" id="CHEBI:49883"/>
    </cofactor>
</comment>
<feature type="domain" description="Radical SAM core" evidence="7">
    <location>
        <begin position="169"/>
        <end position="382"/>
    </location>
</feature>
<dbReference type="PROSITE" id="PS51332">
    <property type="entry name" value="B12_BINDING"/>
    <property type="match status" value="1"/>
</dbReference>
<dbReference type="InterPro" id="IPR007197">
    <property type="entry name" value="rSAM"/>
</dbReference>